<evidence type="ECO:0000313" key="5">
    <source>
        <dbReference type="Proteomes" id="UP001314681"/>
    </source>
</evidence>
<keyword evidence="1" id="KW-0472">Membrane</keyword>
<comment type="caution">
    <text evidence="4">The sequence shown here is derived from an EMBL/GenBank/DDBJ whole genome shotgun (WGS) entry which is preliminary data.</text>
</comment>
<evidence type="ECO:0000256" key="1">
    <source>
        <dbReference type="SAM" id="Phobius"/>
    </source>
</evidence>
<dbReference type="InterPro" id="IPR000160">
    <property type="entry name" value="GGDEF_dom"/>
</dbReference>
<feature type="transmembrane region" description="Helical" evidence="1">
    <location>
        <begin position="20"/>
        <end position="43"/>
    </location>
</feature>
<feature type="domain" description="EAL" evidence="2">
    <location>
        <begin position="498"/>
        <end position="753"/>
    </location>
</feature>
<keyword evidence="1" id="KW-0812">Transmembrane</keyword>
<dbReference type="Gene3D" id="3.20.20.450">
    <property type="entry name" value="EAL domain"/>
    <property type="match status" value="1"/>
</dbReference>
<dbReference type="InterPro" id="IPR035919">
    <property type="entry name" value="EAL_sf"/>
</dbReference>
<dbReference type="EMBL" id="JAHQCX010000017">
    <property type="protein sequence ID" value="MBU9728247.1"/>
    <property type="molecule type" value="Genomic_DNA"/>
</dbReference>
<dbReference type="NCBIfam" id="TIGR00254">
    <property type="entry name" value="GGDEF"/>
    <property type="match status" value="1"/>
</dbReference>
<dbReference type="Proteomes" id="UP001314681">
    <property type="component" value="Unassembled WGS sequence"/>
</dbReference>
<feature type="domain" description="GGDEF" evidence="3">
    <location>
        <begin position="357"/>
        <end position="489"/>
    </location>
</feature>
<dbReference type="Pfam" id="PF00563">
    <property type="entry name" value="EAL"/>
    <property type="match status" value="1"/>
</dbReference>
<keyword evidence="5" id="KW-1185">Reference proteome</keyword>
<name>A0ABS6KCK4_9FIRM</name>
<dbReference type="SUPFAM" id="SSF55073">
    <property type="entry name" value="Nucleotide cyclase"/>
    <property type="match status" value="1"/>
</dbReference>
<dbReference type="Gene3D" id="3.30.450.20">
    <property type="entry name" value="PAS domain"/>
    <property type="match status" value="1"/>
</dbReference>
<keyword evidence="1" id="KW-1133">Transmembrane helix</keyword>
<sequence length="754" mass="85921">MKKIKILTVGKYQRKISLTITIPVIALTVIILAMSVITVWNAAELHYIISHKTQRYVKDVSLQLASDIEGRLKKITQDMMSLEDSVLKIYDGQDVEGLKEFLLRKADILEFDSLMISSCLGKSYSTGNSVENLYELPGVQDALNGENGVSFLDGQSILYSVPFYKDGQVVGVLSGIRSKSNMQKLIQPHSFDGKGLTCISDSEGKVIISPTDLDPFLRLDNIFTQETKPRQRELQSIYQMRDNMRNHQGGVFTFTSINGSELVLSYDELEPYGWILLTLVPADLITGDTDRYVTRTFLITAGIIIVFALSLLIVTNTFRSHRKVLERIAFEDAITGGMSNAAFQLRCKEMLQKASPGTYTVISLNIKDFKLINENFGSPSGDATLRYVGEVLKRNLKADELCARGEADNFFLCLKESDRNRIQSRMERILEDVNSFNKNREEPYFLTISQGAYLVEQPSMDIMLIQDRAKTACRTQRYQSQQTVTYYDSAITRQLQKEHELSDLFRNSIQNHDFQVYLQPKVCPYSGRIMGAEALVRWQHPKRGMIYPSEFIPLFERNGNICCLDNYMFEEVCALIARWIKNKQPVIPISVNLSRQHFKNPDLLPHLSEIARKYLVPDGVIELELTESVFFDDRRIEIVKGNIKTMHQLGFLCSLDDFGTGYSSLGLLKEFDIDTIKLDRKFAQDITNPKSQHILACIMELTKNLNIKTVAEGIETQEQLDCLKGLHCDLIQGYLYSKPLPIPEFEQWAESRLF</sequence>
<dbReference type="PROSITE" id="PS50887">
    <property type="entry name" value="GGDEF"/>
    <property type="match status" value="1"/>
</dbReference>
<dbReference type="CDD" id="cd01948">
    <property type="entry name" value="EAL"/>
    <property type="match status" value="1"/>
</dbReference>
<protein>
    <submittedName>
        <fullName evidence="4">EAL domain-containing protein</fullName>
    </submittedName>
</protein>
<evidence type="ECO:0000313" key="4">
    <source>
        <dbReference type="EMBL" id="MBU9728247.1"/>
    </source>
</evidence>
<dbReference type="Gene3D" id="3.30.70.270">
    <property type="match status" value="1"/>
</dbReference>
<dbReference type="PANTHER" id="PTHR33121:SF71">
    <property type="entry name" value="OXYGEN SENSOR PROTEIN DOSP"/>
    <property type="match status" value="1"/>
</dbReference>
<proteinExistence type="predicted"/>
<evidence type="ECO:0000259" key="3">
    <source>
        <dbReference type="PROSITE" id="PS50887"/>
    </source>
</evidence>
<dbReference type="SMART" id="SM00052">
    <property type="entry name" value="EAL"/>
    <property type="match status" value="1"/>
</dbReference>
<reference evidence="4 5" key="1">
    <citation type="submission" date="2021-06" db="EMBL/GenBank/DDBJ databases">
        <title>Description of novel taxa of the family Lachnospiraceae.</title>
        <authorList>
            <person name="Chaplin A.V."/>
            <person name="Sokolova S.R."/>
            <person name="Pikina A.P."/>
            <person name="Korzhanova M."/>
            <person name="Belova V."/>
            <person name="Korostin D."/>
            <person name="Efimov B.A."/>
        </authorList>
    </citation>
    <scope>NUCLEOTIDE SEQUENCE [LARGE SCALE GENOMIC DNA]</scope>
    <source>
        <strain evidence="4 5">ASD4241</strain>
    </source>
</reference>
<accession>A0ABS6KCK4</accession>
<dbReference type="InterPro" id="IPR050706">
    <property type="entry name" value="Cyclic-di-GMP_PDE-like"/>
</dbReference>
<dbReference type="InterPro" id="IPR029787">
    <property type="entry name" value="Nucleotide_cyclase"/>
</dbReference>
<evidence type="ECO:0000259" key="2">
    <source>
        <dbReference type="PROSITE" id="PS50883"/>
    </source>
</evidence>
<dbReference type="Pfam" id="PF00990">
    <property type="entry name" value="GGDEF"/>
    <property type="match status" value="1"/>
</dbReference>
<dbReference type="InterPro" id="IPR043128">
    <property type="entry name" value="Rev_trsase/Diguanyl_cyclase"/>
</dbReference>
<dbReference type="PROSITE" id="PS50883">
    <property type="entry name" value="EAL"/>
    <property type="match status" value="1"/>
</dbReference>
<gene>
    <name evidence="4" type="ORF">KTH90_19785</name>
</gene>
<dbReference type="SUPFAM" id="SSF141868">
    <property type="entry name" value="EAL domain-like"/>
    <property type="match status" value="1"/>
</dbReference>
<dbReference type="InterPro" id="IPR001633">
    <property type="entry name" value="EAL_dom"/>
</dbReference>
<dbReference type="RefSeq" id="WP_238727311.1">
    <property type="nucleotide sequence ID" value="NZ_JAHQCX010000017.1"/>
</dbReference>
<dbReference type="SMART" id="SM00267">
    <property type="entry name" value="GGDEF"/>
    <property type="match status" value="1"/>
</dbReference>
<dbReference type="PANTHER" id="PTHR33121">
    <property type="entry name" value="CYCLIC DI-GMP PHOSPHODIESTERASE PDEF"/>
    <property type="match status" value="1"/>
</dbReference>
<organism evidence="4 5">
    <name type="scientific">Diplocloster modestus</name>
    <dbReference type="NCBI Taxonomy" id="2850322"/>
    <lineage>
        <taxon>Bacteria</taxon>
        <taxon>Bacillati</taxon>
        <taxon>Bacillota</taxon>
        <taxon>Clostridia</taxon>
        <taxon>Lachnospirales</taxon>
        <taxon>Lachnospiraceae</taxon>
        <taxon>Diplocloster</taxon>
    </lineage>
</organism>
<feature type="transmembrane region" description="Helical" evidence="1">
    <location>
        <begin position="297"/>
        <end position="318"/>
    </location>
</feature>